<evidence type="ECO:0000256" key="1">
    <source>
        <dbReference type="SAM" id="MobiDB-lite"/>
    </source>
</evidence>
<organism evidence="3">
    <name type="scientific">Sesamum calycinum</name>
    <dbReference type="NCBI Taxonomy" id="2727403"/>
    <lineage>
        <taxon>Eukaryota</taxon>
        <taxon>Viridiplantae</taxon>
        <taxon>Streptophyta</taxon>
        <taxon>Embryophyta</taxon>
        <taxon>Tracheophyta</taxon>
        <taxon>Spermatophyta</taxon>
        <taxon>Magnoliopsida</taxon>
        <taxon>eudicotyledons</taxon>
        <taxon>Gunneridae</taxon>
        <taxon>Pentapetalae</taxon>
        <taxon>asterids</taxon>
        <taxon>lamiids</taxon>
        <taxon>Lamiales</taxon>
        <taxon>Pedaliaceae</taxon>
        <taxon>Sesamum</taxon>
    </lineage>
</organism>
<evidence type="ECO:0000256" key="2">
    <source>
        <dbReference type="SAM" id="Phobius"/>
    </source>
</evidence>
<dbReference type="InterPro" id="IPR010608">
    <property type="entry name" value="DUF1195"/>
</dbReference>
<dbReference type="PANTHER" id="PTHR34358">
    <property type="entry name" value="OS03G0411600 PROTEIN"/>
    <property type="match status" value="1"/>
</dbReference>
<comment type="caution">
    <text evidence="3">The sequence shown here is derived from an EMBL/GenBank/DDBJ whole genome shotgun (WGS) entry which is preliminary data.</text>
</comment>
<keyword evidence="2" id="KW-1133">Transmembrane helix</keyword>
<protein>
    <recommendedName>
        <fullName evidence="4">Sugar transporter</fullName>
    </recommendedName>
</protein>
<dbReference type="Pfam" id="PF06708">
    <property type="entry name" value="DUF1195"/>
    <property type="match status" value="2"/>
</dbReference>
<name>A0AAW2QNG9_9LAMI</name>
<feature type="compositionally biased region" description="Low complexity" evidence="1">
    <location>
        <begin position="11"/>
        <end position="22"/>
    </location>
</feature>
<dbReference type="EMBL" id="JACGWM010000006">
    <property type="protein sequence ID" value="KAL0369070.1"/>
    <property type="molecule type" value="Genomic_DNA"/>
</dbReference>
<evidence type="ECO:0000313" key="3">
    <source>
        <dbReference type="EMBL" id="KAL0369070.1"/>
    </source>
</evidence>
<accession>A0AAW2QNG9</accession>
<reference evidence="3" key="1">
    <citation type="submission" date="2020-06" db="EMBL/GenBank/DDBJ databases">
        <authorList>
            <person name="Li T."/>
            <person name="Hu X."/>
            <person name="Zhang T."/>
            <person name="Song X."/>
            <person name="Zhang H."/>
            <person name="Dai N."/>
            <person name="Sheng W."/>
            <person name="Hou X."/>
            <person name="Wei L."/>
        </authorList>
    </citation>
    <scope>NUCLEOTIDE SEQUENCE</scope>
    <source>
        <strain evidence="3">KEN8</strain>
        <tissue evidence="3">Leaf</tissue>
    </source>
</reference>
<sequence length="184" mass="20699">MRDEEAQKPWTSPTSTPAASFSTKKDGSVFEGVCGRGRYKLWALGAIFLLAVWSMFTGSVTLKSSAVNVKHPSRDLGSSIHGDLDILRVKEQCFEIYSKHWQLTKGMSPDVDEREKMVRQMWNAYKHSSAIRLPSFWRDAFGAAYQDLTSEVASVRDAALSEIAKMSFRSRDVYEPPPVQTTAR</sequence>
<gene>
    <name evidence="3" type="ORF">Scaly_1125900</name>
</gene>
<dbReference type="AlphaFoldDB" id="A0AAW2QNG9"/>
<keyword evidence="2" id="KW-0472">Membrane</keyword>
<feature type="region of interest" description="Disordered" evidence="1">
    <location>
        <begin position="1"/>
        <end position="24"/>
    </location>
</feature>
<feature type="transmembrane region" description="Helical" evidence="2">
    <location>
        <begin position="41"/>
        <end position="62"/>
    </location>
</feature>
<proteinExistence type="predicted"/>
<dbReference type="PANTHER" id="PTHR34358:SF2">
    <property type="entry name" value="OS03G0411600 PROTEIN"/>
    <property type="match status" value="1"/>
</dbReference>
<reference evidence="3" key="2">
    <citation type="journal article" date="2024" name="Plant">
        <title>Genomic evolution and insights into agronomic trait innovations of Sesamum species.</title>
        <authorList>
            <person name="Miao H."/>
            <person name="Wang L."/>
            <person name="Qu L."/>
            <person name="Liu H."/>
            <person name="Sun Y."/>
            <person name="Le M."/>
            <person name="Wang Q."/>
            <person name="Wei S."/>
            <person name="Zheng Y."/>
            <person name="Lin W."/>
            <person name="Duan Y."/>
            <person name="Cao H."/>
            <person name="Xiong S."/>
            <person name="Wang X."/>
            <person name="Wei L."/>
            <person name="Li C."/>
            <person name="Ma Q."/>
            <person name="Ju M."/>
            <person name="Zhao R."/>
            <person name="Li G."/>
            <person name="Mu C."/>
            <person name="Tian Q."/>
            <person name="Mei H."/>
            <person name="Zhang T."/>
            <person name="Gao T."/>
            <person name="Zhang H."/>
        </authorList>
    </citation>
    <scope>NUCLEOTIDE SEQUENCE</scope>
    <source>
        <strain evidence="3">KEN8</strain>
    </source>
</reference>
<evidence type="ECO:0008006" key="4">
    <source>
        <dbReference type="Google" id="ProtNLM"/>
    </source>
</evidence>
<keyword evidence="2" id="KW-0812">Transmembrane</keyword>